<dbReference type="GO" id="GO:0004519">
    <property type="term" value="F:endonuclease activity"/>
    <property type="evidence" value="ECO:0007669"/>
    <property type="project" value="UniProtKB-KW"/>
</dbReference>
<evidence type="ECO:0000259" key="2">
    <source>
        <dbReference type="Pfam" id="PF03372"/>
    </source>
</evidence>
<organism evidence="3 4">
    <name type="scientific">Jatrophihabitans endophyticus</name>
    <dbReference type="NCBI Taxonomy" id="1206085"/>
    <lineage>
        <taxon>Bacteria</taxon>
        <taxon>Bacillati</taxon>
        <taxon>Actinomycetota</taxon>
        <taxon>Actinomycetes</taxon>
        <taxon>Jatrophihabitantales</taxon>
        <taxon>Jatrophihabitantaceae</taxon>
        <taxon>Jatrophihabitans</taxon>
    </lineage>
</organism>
<sequence>MTALRIASFNVRTSTGMDGRNHWLLRRAACVAAIRGLAPDVLGVQEARPGQLADLRRAFPDWTVAGRGRDANGGGEHAAVLVSPGRWQLESSDTRWLSPTPDRPGSRGWGAEHPRVVTLARLRHDDVRVGVANTHFDHSSHVAREHSAALVAQWLADEDDRYWVVVGDLNVGPDDPPVRALLAAGWTDALAGVSGGTEHAFTGAIDRVRIDHVLVARGVGVTDARIDHTRPGGRLPSDHWPVVADLEIPA</sequence>
<dbReference type="Pfam" id="PF03372">
    <property type="entry name" value="Exo_endo_phos"/>
    <property type="match status" value="1"/>
</dbReference>
<accession>A0A1M5KPP2</accession>
<dbReference type="InterPro" id="IPR036691">
    <property type="entry name" value="Endo/exonu/phosph_ase_sf"/>
</dbReference>
<dbReference type="Proteomes" id="UP000186132">
    <property type="component" value="Unassembled WGS sequence"/>
</dbReference>
<dbReference type="STRING" id="1206085.SAMN05443575_2216"/>
<dbReference type="EMBL" id="FQVU01000003">
    <property type="protein sequence ID" value="SHG54489.1"/>
    <property type="molecule type" value="Genomic_DNA"/>
</dbReference>
<dbReference type="AlphaFoldDB" id="A0A1M5KPP2"/>
<reference evidence="4" key="1">
    <citation type="submission" date="2016-11" db="EMBL/GenBank/DDBJ databases">
        <authorList>
            <person name="Varghese N."/>
            <person name="Submissions S."/>
        </authorList>
    </citation>
    <scope>NUCLEOTIDE SEQUENCE [LARGE SCALE GENOMIC DNA]</scope>
    <source>
        <strain evidence="4">DSM 45627</strain>
    </source>
</reference>
<feature type="domain" description="Endonuclease/exonuclease/phosphatase" evidence="2">
    <location>
        <begin position="7"/>
        <end position="239"/>
    </location>
</feature>
<feature type="region of interest" description="Disordered" evidence="1">
    <location>
        <begin position="92"/>
        <end position="111"/>
    </location>
</feature>
<evidence type="ECO:0000256" key="1">
    <source>
        <dbReference type="SAM" id="MobiDB-lite"/>
    </source>
</evidence>
<keyword evidence="3" id="KW-0269">Exonuclease</keyword>
<gene>
    <name evidence="3" type="ORF">SAMN05443575_2216</name>
</gene>
<protein>
    <submittedName>
        <fullName evidence="3">Metal-dependent hydrolase, endonuclease/exonuclease/phosphatase family</fullName>
    </submittedName>
</protein>
<dbReference type="GO" id="GO:0004527">
    <property type="term" value="F:exonuclease activity"/>
    <property type="evidence" value="ECO:0007669"/>
    <property type="project" value="UniProtKB-KW"/>
</dbReference>
<proteinExistence type="predicted"/>
<evidence type="ECO:0000313" key="3">
    <source>
        <dbReference type="EMBL" id="SHG54489.1"/>
    </source>
</evidence>
<dbReference type="RefSeq" id="WP_200800151.1">
    <property type="nucleotide sequence ID" value="NZ_FQVU01000003.1"/>
</dbReference>
<keyword evidence="3" id="KW-0378">Hydrolase</keyword>
<evidence type="ECO:0000313" key="4">
    <source>
        <dbReference type="Proteomes" id="UP000186132"/>
    </source>
</evidence>
<dbReference type="SUPFAM" id="SSF56219">
    <property type="entry name" value="DNase I-like"/>
    <property type="match status" value="1"/>
</dbReference>
<dbReference type="CDD" id="cd09083">
    <property type="entry name" value="EEP-1"/>
    <property type="match status" value="1"/>
</dbReference>
<name>A0A1M5KPP2_9ACTN</name>
<keyword evidence="3" id="KW-0255">Endonuclease</keyword>
<keyword evidence="4" id="KW-1185">Reference proteome</keyword>
<dbReference type="Gene3D" id="3.60.10.10">
    <property type="entry name" value="Endonuclease/exonuclease/phosphatase"/>
    <property type="match status" value="1"/>
</dbReference>
<keyword evidence="3" id="KW-0540">Nuclease</keyword>
<dbReference type="InterPro" id="IPR005135">
    <property type="entry name" value="Endo/exonuclease/phosphatase"/>
</dbReference>